<dbReference type="EMBL" id="SHLA01000001">
    <property type="protein sequence ID" value="RZU62190.1"/>
    <property type="molecule type" value="Genomic_DNA"/>
</dbReference>
<dbReference type="RefSeq" id="WP_130450763.1">
    <property type="nucleotide sequence ID" value="NZ_SHLA01000001.1"/>
</dbReference>
<reference evidence="2 3" key="1">
    <citation type="submission" date="2019-02" db="EMBL/GenBank/DDBJ databases">
        <title>Sequencing the genomes of 1000 actinobacteria strains.</title>
        <authorList>
            <person name="Klenk H.-P."/>
        </authorList>
    </citation>
    <scope>NUCLEOTIDE SEQUENCE [LARGE SCALE GENOMIC DNA]</scope>
    <source>
        <strain evidence="2 3">DSM 17364</strain>
    </source>
</reference>
<name>A0A4Q8AD87_9MICC</name>
<dbReference type="AlphaFoldDB" id="A0A4Q8AD87"/>
<keyword evidence="3" id="KW-1185">Reference proteome</keyword>
<dbReference type="PROSITE" id="PS51186">
    <property type="entry name" value="GNAT"/>
    <property type="match status" value="1"/>
</dbReference>
<dbReference type="OrthoDB" id="2061990at2"/>
<accession>A0A4Q8AD87</accession>
<dbReference type="SUPFAM" id="SSF55729">
    <property type="entry name" value="Acyl-CoA N-acyltransferases (Nat)"/>
    <property type="match status" value="1"/>
</dbReference>
<dbReference type="GO" id="GO:0005737">
    <property type="term" value="C:cytoplasm"/>
    <property type="evidence" value="ECO:0007669"/>
    <property type="project" value="TreeGrafter"/>
</dbReference>
<dbReference type="InterPro" id="IPR016181">
    <property type="entry name" value="Acyl_CoA_acyltransferase"/>
</dbReference>
<dbReference type="GO" id="GO:0008999">
    <property type="term" value="F:protein-N-terminal-alanine acetyltransferase activity"/>
    <property type="evidence" value="ECO:0007669"/>
    <property type="project" value="TreeGrafter"/>
</dbReference>
<evidence type="ECO:0000313" key="3">
    <source>
        <dbReference type="Proteomes" id="UP000292685"/>
    </source>
</evidence>
<dbReference type="Pfam" id="PF13302">
    <property type="entry name" value="Acetyltransf_3"/>
    <property type="match status" value="1"/>
</dbReference>
<organism evidence="2 3">
    <name type="scientific">Zhihengliuella halotolerans</name>
    <dbReference type="NCBI Taxonomy" id="370736"/>
    <lineage>
        <taxon>Bacteria</taxon>
        <taxon>Bacillati</taxon>
        <taxon>Actinomycetota</taxon>
        <taxon>Actinomycetes</taxon>
        <taxon>Micrococcales</taxon>
        <taxon>Micrococcaceae</taxon>
        <taxon>Zhihengliuella</taxon>
    </lineage>
</organism>
<dbReference type="Proteomes" id="UP000292685">
    <property type="component" value="Unassembled WGS sequence"/>
</dbReference>
<dbReference type="InterPro" id="IPR051908">
    <property type="entry name" value="Ribosomal_N-acetyltransferase"/>
</dbReference>
<gene>
    <name evidence="2" type="ORF">EV380_1780</name>
</gene>
<sequence length="184" mass="19770">MTSPPFPPWPEVPPACGAVLLRPVRDDDAAMARELSTDPYVVSIGTLTPSADDAEALAWVRRQQQRYVDNAGFSFTIAESTTGTAVGHCGLWLKELSAGRASAGYAVTPAARGKGHATAALVALVGFAWTIEELHRIALYIEPWNIGSIRTAERAGFAAEGMLRSYQKIGGVRRDMLLYAAVRP</sequence>
<keyword evidence="2" id="KW-0808">Transferase</keyword>
<comment type="caution">
    <text evidence="2">The sequence shown here is derived from an EMBL/GenBank/DDBJ whole genome shotgun (WGS) entry which is preliminary data.</text>
</comment>
<evidence type="ECO:0000259" key="1">
    <source>
        <dbReference type="PROSITE" id="PS51186"/>
    </source>
</evidence>
<dbReference type="PANTHER" id="PTHR43441:SF10">
    <property type="entry name" value="ACETYLTRANSFERASE"/>
    <property type="match status" value="1"/>
</dbReference>
<dbReference type="PANTHER" id="PTHR43441">
    <property type="entry name" value="RIBOSOMAL-PROTEIN-SERINE ACETYLTRANSFERASE"/>
    <property type="match status" value="1"/>
</dbReference>
<dbReference type="Gene3D" id="3.40.630.30">
    <property type="match status" value="1"/>
</dbReference>
<evidence type="ECO:0000313" key="2">
    <source>
        <dbReference type="EMBL" id="RZU62190.1"/>
    </source>
</evidence>
<proteinExistence type="predicted"/>
<dbReference type="GO" id="GO:1990189">
    <property type="term" value="F:protein N-terminal-serine acetyltransferase activity"/>
    <property type="evidence" value="ECO:0007669"/>
    <property type="project" value="TreeGrafter"/>
</dbReference>
<dbReference type="InterPro" id="IPR000182">
    <property type="entry name" value="GNAT_dom"/>
</dbReference>
<feature type="domain" description="N-acetyltransferase" evidence="1">
    <location>
        <begin position="19"/>
        <end position="179"/>
    </location>
</feature>
<protein>
    <submittedName>
        <fullName evidence="2">RimJ/RimL family protein N-acetyltransferase</fullName>
    </submittedName>
</protein>